<feature type="compositionally biased region" description="Polar residues" evidence="1">
    <location>
        <begin position="751"/>
        <end position="769"/>
    </location>
</feature>
<dbReference type="PANTHER" id="PTHR12162">
    <property type="entry name" value="NIBRIN-RELATED"/>
    <property type="match status" value="1"/>
</dbReference>
<dbReference type="PANTHER" id="PTHR12162:SF0">
    <property type="entry name" value="NIBRIN"/>
    <property type="match status" value="1"/>
</dbReference>
<dbReference type="AlphaFoldDB" id="A0A0P1BD94"/>
<dbReference type="GO" id="GO:0000724">
    <property type="term" value="P:double-strand break repair via homologous recombination"/>
    <property type="evidence" value="ECO:0007669"/>
    <property type="project" value="TreeGrafter"/>
</dbReference>
<organism evidence="2 3">
    <name type="scientific">Ceraceosorus bombacis</name>
    <dbReference type="NCBI Taxonomy" id="401625"/>
    <lineage>
        <taxon>Eukaryota</taxon>
        <taxon>Fungi</taxon>
        <taxon>Dikarya</taxon>
        <taxon>Basidiomycota</taxon>
        <taxon>Ustilaginomycotina</taxon>
        <taxon>Exobasidiomycetes</taxon>
        <taxon>Ceraceosorales</taxon>
        <taxon>Ceraceosoraceae</taxon>
        <taxon>Ceraceosorus</taxon>
    </lineage>
</organism>
<dbReference type="InterPro" id="IPR040227">
    <property type="entry name" value="Nibrin-rel"/>
</dbReference>
<dbReference type="GO" id="GO:0003684">
    <property type="term" value="F:damaged DNA binding"/>
    <property type="evidence" value="ECO:0007669"/>
    <property type="project" value="TreeGrafter"/>
</dbReference>
<dbReference type="EMBL" id="CCYA01000238">
    <property type="protein sequence ID" value="CEH13995.1"/>
    <property type="molecule type" value="Genomic_DNA"/>
</dbReference>
<accession>A0A0P1BD94</accession>
<dbReference type="GO" id="GO:0030870">
    <property type="term" value="C:Mre11 complex"/>
    <property type="evidence" value="ECO:0007669"/>
    <property type="project" value="InterPro"/>
</dbReference>
<keyword evidence="3" id="KW-1185">Reference proteome</keyword>
<name>A0A0P1BD94_9BASI</name>
<feature type="compositionally biased region" description="Acidic residues" evidence="1">
    <location>
        <begin position="712"/>
        <end position="731"/>
    </location>
</feature>
<dbReference type="OrthoDB" id="3359384at2759"/>
<feature type="region of interest" description="Disordered" evidence="1">
    <location>
        <begin position="648"/>
        <end position="809"/>
    </location>
</feature>
<feature type="region of interest" description="Disordered" evidence="1">
    <location>
        <begin position="578"/>
        <end position="632"/>
    </location>
</feature>
<proteinExistence type="predicted"/>
<evidence type="ECO:0000313" key="3">
    <source>
        <dbReference type="Proteomes" id="UP000054845"/>
    </source>
</evidence>
<reference evidence="2 3" key="1">
    <citation type="submission" date="2014-09" db="EMBL/GenBank/DDBJ databases">
        <authorList>
            <person name="Magalhaes I.L.F."/>
            <person name="Oliveira U."/>
            <person name="Santos F.R."/>
            <person name="Vidigal T.H.D.A."/>
            <person name="Brescovit A.D."/>
            <person name="Santos A.J."/>
        </authorList>
    </citation>
    <scope>NUCLEOTIDE SEQUENCE [LARGE SCALE GENOMIC DNA]</scope>
</reference>
<protein>
    <submittedName>
        <fullName evidence="2">Uncharacterized protein</fullName>
    </submittedName>
</protein>
<dbReference type="Proteomes" id="UP000054845">
    <property type="component" value="Unassembled WGS sequence"/>
</dbReference>
<dbReference type="GO" id="GO:0007095">
    <property type="term" value="P:mitotic G2 DNA damage checkpoint signaling"/>
    <property type="evidence" value="ECO:0007669"/>
    <property type="project" value="InterPro"/>
</dbReference>
<sequence>MVWLIEGCFDGDGTKPFSKLIKPNAKYTFGRKEPADIVIKSKLISQEGGYLKTGPFTIDDVADVHSRPSIEITAGKKGVRIVPAKEVHKWEANLDGYVGIIINVGGKRSLEDGDLIIFASKLPLSLRWASFAFSIPRDGKIEPEWVPMCAATGIHLAAGKNILPGCNFYMIEKAGLTLNVLTALATAMSIVTSSFLQRFLGTASLPRLDEESLEREFNELDPYDFQPPLGDDLIQPDALGDDADHSTVLVADHRRPHLLQGVSLLFVRTGTGETPHQSLLAERVGARTSVIEPDTPEFSSDRALTRFISDHAQTAQTHLEAVKSQSTWITHESGLVILVEGTAAVGDTEWFLRLRRVALSLRIAMPLDGATRVNATQGKAAVSHAGAEATAPAQSTEHLAIAAPSSRLKRRAATARTSDVWDMAFGGSKGAPMGASVGAADSGGSFANGSLAANTQGELKTSDAQSFFIREKSGKAGIAPGQKPDRDEVFLQALSTGSRTKFDKFDEEFNKLRIARPQYAGGSLATTHFVNQEEADDQMFEAFKLARAEELDDLFSVSHGNFVAVDFVPLIKRREQRPASTAFDGRPNFKKFKQAERPKRVPIALEHASGPGEMFGDPAVRNASATRSHDTTQDLAVTATPEAGMFAATTGASARPRTKKKSLFADPSESEEEEEAKPIGSRRHAAASSRPKQVSDVPSRGRRNKALAALYEDVEDLEDIDESPGADEDAASPEPDLRLDDDWELDGADGSNASMRPQGGLASSRSAAPSKSHHRRGGDDSDGDSVTFGGFKRTRRAPSSTAPSKRARR</sequence>
<evidence type="ECO:0000313" key="2">
    <source>
        <dbReference type="EMBL" id="CEH13995.1"/>
    </source>
</evidence>
<evidence type="ECO:0000256" key="1">
    <source>
        <dbReference type="SAM" id="MobiDB-lite"/>
    </source>
</evidence>